<accession>A0A8T8E6Z8</accession>
<dbReference type="GO" id="GO:0020037">
    <property type="term" value="F:heme binding"/>
    <property type="evidence" value="ECO:0007669"/>
    <property type="project" value="InterPro"/>
</dbReference>
<keyword evidence="3" id="KW-0349">Heme</keyword>
<dbReference type="KEGG" id="hsal:JMJ58_09635"/>
<dbReference type="Proteomes" id="UP000637819">
    <property type="component" value="Chromosome"/>
</dbReference>
<dbReference type="PROSITE" id="PS00086">
    <property type="entry name" value="CYTOCHROME_P450"/>
    <property type="match status" value="1"/>
</dbReference>
<dbReference type="RefSeq" id="WP_204749202.1">
    <property type="nucleotide sequence ID" value="NZ_CP069188.1"/>
</dbReference>
<dbReference type="InterPro" id="IPR001128">
    <property type="entry name" value="Cyt_P450"/>
</dbReference>
<dbReference type="InterPro" id="IPR050121">
    <property type="entry name" value="Cytochrome_P450_monoxygenase"/>
</dbReference>
<dbReference type="OrthoDB" id="9881at2157"/>
<name>A0A8T8E6Z8_9EURY</name>
<dbReference type="GO" id="GO:0005506">
    <property type="term" value="F:iron ion binding"/>
    <property type="evidence" value="ECO:0007669"/>
    <property type="project" value="InterPro"/>
</dbReference>
<keyword evidence="3" id="KW-0479">Metal-binding</keyword>
<keyword evidence="3" id="KW-0503">Monooxygenase</keyword>
<evidence type="ECO:0000256" key="1">
    <source>
        <dbReference type="ARBA" id="ARBA00001971"/>
    </source>
</evidence>
<dbReference type="InterPro" id="IPR036396">
    <property type="entry name" value="Cyt_P450_sf"/>
</dbReference>
<dbReference type="GeneID" id="62875385"/>
<dbReference type="PRINTS" id="PR00463">
    <property type="entry name" value="EP450I"/>
</dbReference>
<sequence length="446" mass="50153">MSDTRPSTSSLPGPRSLPLVGNTISFAREPLAFLEAIREYGDLARYEAFGREFVVVSRPDLAEAVLVSRSDEFWRGSFEHELGERVGIEGVFFSEGEQWRRQRLLLQNAFTPARIESYAEVMVDETVREVASWPEGGVIDVNERLSALTLGALTRSLFALPLEGDRADRVRRWVDAMGAYLEADFFGPGAVLPSWFPRRTEREYEHATADVEALVGDLLTERRESDAEGDDLLSLLSTAEYPDGTRPSADEIADQLLTFLLAGHETTATALTYACWFLAADGEIRDRLEREVEAVCGDRDPTFADLPELTVAEAVGREALRLYPPLPFLHREPREPTSLDGVRVGPETTIQLNMYGIHRDDRWWAAPDSFRPERWLDDADRPEYASFPFGGGPRHCIGMRFAMTELKLSLATIARRVRFDRVSTSLEPSIEVSLDPGTVEMRVRRP</sequence>
<dbReference type="Pfam" id="PF00067">
    <property type="entry name" value="p450"/>
    <property type="match status" value="1"/>
</dbReference>
<evidence type="ECO:0000256" key="3">
    <source>
        <dbReference type="RuleBase" id="RU000461"/>
    </source>
</evidence>
<gene>
    <name evidence="4" type="ORF">JMJ58_09635</name>
</gene>
<protein>
    <submittedName>
        <fullName evidence="4">Cytochrome P450</fullName>
    </submittedName>
</protein>
<dbReference type="GO" id="GO:0016705">
    <property type="term" value="F:oxidoreductase activity, acting on paired donors, with incorporation or reduction of molecular oxygen"/>
    <property type="evidence" value="ECO:0007669"/>
    <property type="project" value="InterPro"/>
</dbReference>
<dbReference type="AlphaFoldDB" id="A0A8T8E6Z8"/>
<comment type="similarity">
    <text evidence="2 3">Belongs to the cytochrome P450 family.</text>
</comment>
<keyword evidence="3" id="KW-0408">Iron</keyword>
<comment type="cofactor">
    <cofactor evidence="1">
        <name>heme</name>
        <dbReference type="ChEBI" id="CHEBI:30413"/>
    </cofactor>
</comment>
<dbReference type="SUPFAM" id="SSF48264">
    <property type="entry name" value="Cytochrome P450"/>
    <property type="match status" value="1"/>
</dbReference>
<dbReference type="InterPro" id="IPR017972">
    <property type="entry name" value="Cyt_P450_CS"/>
</dbReference>
<keyword evidence="3" id="KW-0560">Oxidoreductase</keyword>
<reference evidence="4 5" key="1">
    <citation type="submission" date="2021-01" db="EMBL/GenBank/DDBJ databases">
        <title>Genome Sequence and Methylation Pattern of Haloterrigena salifodinae BOL5-1, An Extremely Halophilic Archaeon from a Bolivian Salt Mine.</title>
        <authorList>
            <person name="DasSarma P."/>
            <person name="Anton B.P."/>
            <person name="DasSarma S.L."/>
            <person name="von Ehrenheim H.A.L."/>
            <person name="Martinez F.L."/>
            <person name="Guzman D."/>
            <person name="Roberts R.J."/>
            <person name="DasSarma S."/>
        </authorList>
    </citation>
    <scope>NUCLEOTIDE SEQUENCE [LARGE SCALE GENOMIC DNA]</scope>
    <source>
        <strain evidence="4 5">BOL5-1</strain>
    </source>
</reference>
<proteinExistence type="inferred from homology"/>
<organism evidence="4 5">
    <name type="scientific">Haloterrigena salifodinae</name>
    <dbReference type="NCBI Taxonomy" id="2675099"/>
    <lineage>
        <taxon>Archaea</taxon>
        <taxon>Methanobacteriati</taxon>
        <taxon>Methanobacteriota</taxon>
        <taxon>Stenosarchaea group</taxon>
        <taxon>Halobacteria</taxon>
        <taxon>Halobacteriales</taxon>
        <taxon>Natrialbaceae</taxon>
        <taxon>Haloterrigena</taxon>
    </lineage>
</organism>
<evidence type="ECO:0000256" key="2">
    <source>
        <dbReference type="ARBA" id="ARBA00010617"/>
    </source>
</evidence>
<dbReference type="InterPro" id="IPR002401">
    <property type="entry name" value="Cyt_P450_E_grp-I"/>
</dbReference>
<dbReference type="GO" id="GO:0004497">
    <property type="term" value="F:monooxygenase activity"/>
    <property type="evidence" value="ECO:0007669"/>
    <property type="project" value="UniProtKB-KW"/>
</dbReference>
<dbReference type="PANTHER" id="PTHR24305:SF166">
    <property type="entry name" value="CYTOCHROME P450 12A4, MITOCHONDRIAL-RELATED"/>
    <property type="match status" value="1"/>
</dbReference>
<dbReference type="Gene3D" id="1.10.630.10">
    <property type="entry name" value="Cytochrome P450"/>
    <property type="match status" value="1"/>
</dbReference>
<evidence type="ECO:0000313" key="4">
    <source>
        <dbReference type="EMBL" id="QRV17101.1"/>
    </source>
</evidence>
<dbReference type="PANTHER" id="PTHR24305">
    <property type="entry name" value="CYTOCHROME P450"/>
    <property type="match status" value="1"/>
</dbReference>
<keyword evidence="5" id="KW-1185">Reference proteome</keyword>
<dbReference type="PRINTS" id="PR00385">
    <property type="entry name" value="P450"/>
</dbReference>
<dbReference type="EMBL" id="CP069188">
    <property type="protein sequence ID" value="QRV17101.1"/>
    <property type="molecule type" value="Genomic_DNA"/>
</dbReference>
<evidence type="ECO:0000313" key="5">
    <source>
        <dbReference type="Proteomes" id="UP000637819"/>
    </source>
</evidence>